<proteinExistence type="predicted"/>
<dbReference type="InterPro" id="IPR024078">
    <property type="entry name" value="LmbE-like_dom_sf"/>
</dbReference>
<evidence type="ECO:0000313" key="1">
    <source>
        <dbReference type="EMBL" id="MFC7255282.1"/>
    </source>
</evidence>
<dbReference type="Gene3D" id="3.40.50.10320">
    <property type="entry name" value="LmbE-like"/>
    <property type="match status" value="1"/>
</dbReference>
<gene>
    <name evidence="1" type="ORF">ACFQKE_08250</name>
</gene>
<dbReference type="Proteomes" id="UP001596434">
    <property type="component" value="Unassembled WGS sequence"/>
</dbReference>
<keyword evidence="2" id="KW-1185">Reference proteome</keyword>
<keyword evidence="1" id="KW-0378">Hydrolase</keyword>
<dbReference type="Pfam" id="PF02585">
    <property type="entry name" value="PIG-L"/>
    <property type="match status" value="1"/>
</dbReference>
<protein>
    <submittedName>
        <fullName evidence="1">PIG-L deacetylase family protein</fullName>
        <ecNumber evidence="1">3.5.1.-</ecNumber>
    </submittedName>
</protein>
<dbReference type="EMBL" id="JBHTAT010000001">
    <property type="protein sequence ID" value="MFC7255282.1"/>
    <property type="molecule type" value="Genomic_DNA"/>
</dbReference>
<dbReference type="SUPFAM" id="SSF102588">
    <property type="entry name" value="LmbE-like"/>
    <property type="match status" value="1"/>
</dbReference>
<dbReference type="EC" id="3.5.1.-" evidence="1"/>
<sequence>MTETVLAIGAHPDDEVLGPGGTLAKHADAGDDVHALIVTEGTTTQYDDDSFVEQKQVAARACANRLGLEDVRFGDLTDMKLDVTAHVEVNAVIEETVEAVEPDIIYTHSPHEVNNDHVAVYESTLVAARPGSGVGRIYAYETPSSTEWVGGDRRQFSPDRYVDISEYVDTKVDAFHEYDMEVREFPHPRSEQAIRARATSRGVEAGFEAGEAFSLVIAREEEI</sequence>
<dbReference type="InterPro" id="IPR003737">
    <property type="entry name" value="GlcNAc_PI_deacetylase-related"/>
</dbReference>
<dbReference type="PANTHER" id="PTHR12993">
    <property type="entry name" value="N-ACETYLGLUCOSAMINYL-PHOSPHATIDYLINOSITOL DE-N-ACETYLASE-RELATED"/>
    <property type="match status" value="1"/>
</dbReference>
<dbReference type="AlphaFoldDB" id="A0ABD5ZXD7"/>
<dbReference type="GeneID" id="96953634"/>
<accession>A0ABD5ZXD7</accession>
<reference evidence="1 2" key="1">
    <citation type="journal article" date="2019" name="Int. J. Syst. Evol. Microbiol.">
        <title>The Global Catalogue of Microorganisms (GCM) 10K type strain sequencing project: providing services to taxonomists for standard genome sequencing and annotation.</title>
        <authorList>
            <consortium name="The Broad Institute Genomics Platform"/>
            <consortium name="The Broad Institute Genome Sequencing Center for Infectious Disease"/>
            <person name="Wu L."/>
            <person name="Ma J."/>
        </authorList>
    </citation>
    <scope>NUCLEOTIDE SEQUENCE [LARGE SCALE GENOMIC DNA]</scope>
    <source>
        <strain evidence="1 2">GX21</strain>
    </source>
</reference>
<comment type="caution">
    <text evidence="1">The sequence shown here is derived from an EMBL/GenBank/DDBJ whole genome shotgun (WGS) entry which is preliminary data.</text>
</comment>
<organism evidence="1 2">
    <name type="scientific">Haloplanus litoreus</name>
    <dbReference type="NCBI Taxonomy" id="767515"/>
    <lineage>
        <taxon>Archaea</taxon>
        <taxon>Methanobacteriati</taxon>
        <taxon>Methanobacteriota</taxon>
        <taxon>Stenosarchaea group</taxon>
        <taxon>Halobacteria</taxon>
        <taxon>Halobacteriales</taxon>
        <taxon>Haloferacaceae</taxon>
        <taxon>Haloplanus</taxon>
    </lineage>
</organism>
<evidence type="ECO:0000313" key="2">
    <source>
        <dbReference type="Proteomes" id="UP001596434"/>
    </source>
</evidence>
<name>A0ABD5ZXD7_9EURY</name>
<dbReference type="PANTHER" id="PTHR12993:SF11">
    <property type="entry name" value="N-ACETYLGLUCOSAMINYL-PHOSPHATIDYLINOSITOL DE-N-ACETYLASE"/>
    <property type="match status" value="1"/>
</dbReference>
<dbReference type="RefSeq" id="WP_379703505.1">
    <property type="nucleotide sequence ID" value="NZ_JBHTAT010000001.1"/>
</dbReference>
<dbReference type="GO" id="GO:0016787">
    <property type="term" value="F:hydrolase activity"/>
    <property type="evidence" value="ECO:0007669"/>
    <property type="project" value="UniProtKB-KW"/>
</dbReference>